<feature type="domain" description="DUF1989" evidence="2">
    <location>
        <begin position="31"/>
        <end position="198"/>
    </location>
</feature>
<comment type="caution">
    <text evidence="3">The sequence shown here is derived from an EMBL/GenBank/DDBJ whole genome shotgun (WGS) entry which is preliminary data.</text>
</comment>
<name>A0A3D9UKD7_9MICO</name>
<dbReference type="EMBL" id="QTUA01000001">
    <property type="protein sequence ID" value="REF29787.1"/>
    <property type="molecule type" value="Genomic_DNA"/>
</dbReference>
<accession>A0A3D9UKD7</accession>
<dbReference type="PANTHER" id="PTHR31527:SF0">
    <property type="entry name" value="RE64534P"/>
    <property type="match status" value="1"/>
</dbReference>
<protein>
    <recommendedName>
        <fullName evidence="2">DUF1989 domain-containing protein</fullName>
    </recommendedName>
</protein>
<dbReference type="InterPro" id="IPR018959">
    <property type="entry name" value="DUF1989"/>
</dbReference>
<evidence type="ECO:0000313" key="3">
    <source>
        <dbReference type="EMBL" id="REF29787.1"/>
    </source>
</evidence>
<dbReference type="PANTHER" id="PTHR31527">
    <property type="entry name" value="RE64534P"/>
    <property type="match status" value="1"/>
</dbReference>
<organism evidence="3 4">
    <name type="scientific">Calidifontibacter indicus</name>
    <dbReference type="NCBI Taxonomy" id="419650"/>
    <lineage>
        <taxon>Bacteria</taxon>
        <taxon>Bacillati</taxon>
        <taxon>Actinomycetota</taxon>
        <taxon>Actinomycetes</taxon>
        <taxon>Micrococcales</taxon>
        <taxon>Dermacoccaceae</taxon>
        <taxon>Calidifontibacter</taxon>
    </lineage>
</organism>
<dbReference type="Proteomes" id="UP000256253">
    <property type="component" value="Unassembled WGS sequence"/>
</dbReference>
<dbReference type="RefSeq" id="WP_115921872.1">
    <property type="nucleotide sequence ID" value="NZ_QTUA01000001.1"/>
</dbReference>
<dbReference type="AlphaFoldDB" id="A0A3D9UKD7"/>
<reference evidence="3 4" key="1">
    <citation type="submission" date="2018-08" db="EMBL/GenBank/DDBJ databases">
        <title>Sequencing the genomes of 1000 actinobacteria strains.</title>
        <authorList>
            <person name="Klenk H.-P."/>
        </authorList>
    </citation>
    <scope>NUCLEOTIDE SEQUENCE [LARGE SCALE GENOMIC DNA]</scope>
    <source>
        <strain evidence="3 4">DSM 22967</strain>
    </source>
</reference>
<evidence type="ECO:0000313" key="4">
    <source>
        <dbReference type="Proteomes" id="UP000256253"/>
    </source>
</evidence>
<evidence type="ECO:0000256" key="1">
    <source>
        <dbReference type="SAM" id="MobiDB-lite"/>
    </source>
</evidence>
<proteinExistence type="predicted"/>
<dbReference type="Pfam" id="PF09347">
    <property type="entry name" value="DUF1989"/>
    <property type="match status" value="1"/>
</dbReference>
<gene>
    <name evidence="3" type="ORF">DFJ65_0756</name>
</gene>
<evidence type="ECO:0000259" key="2">
    <source>
        <dbReference type="Pfam" id="PF09347"/>
    </source>
</evidence>
<feature type="region of interest" description="Disordered" evidence="1">
    <location>
        <begin position="1"/>
        <end position="22"/>
    </location>
</feature>
<sequence>MTTQHVRPRTPSPDAHVSYAGGADAPAPGFERIAPQTGVGFALRAGEMLTIVDPCGEQVSDFFAFGADDHDEWFSTGRTTDYKNSIYVGPGDRLYSNRSRVMATIVEDTVGVHDMTLTPCSQDTFDLLYPEFEGAEHPSCFANLVGAFDAFDISSDRISTTLNVFMDVWTDLDGELHIDPPPTTAGDRLTLRADMDLVVGLTACSAEKSNNGNCTPIDYRIDRPC</sequence>
<dbReference type="OrthoDB" id="9772660at2"/>
<keyword evidence="4" id="KW-1185">Reference proteome</keyword>